<dbReference type="GO" id="GO:0004190">
    <property type="term" value="F:aspartic-type endopeptidase activity"/>
    <property type="evidence" value="ECO:0007669"/>
    <property type="project" value="InterPro"/>
</dbReference>
<name>A0A6A5WWP0_9PLEO</name>
<evidence type="ECO:0000259" key="3">
    <source>
        <dbReference type="PROSITE" id="PS51767"/>
    </source>
</evidence>
<dbReference type="InterPro" id="IPR021109">
    <property type="entry name" value="Peptidase_aspartic_dom_sf"/>
</dbReference>
<gene>
    <name evidence="4" type="ORF">P154DRAFT_489038</name>
</gene>
<dbReference type="Gene3D" id="2.40.70.10">
    <property type="entry name" value="Acid Proteases"/>
    <property type="match status" value="2"/>
</dbReference>
<keyword evidence="4" id="KW-0378">Hydrolase</keyword>
<feature type="domain" description="Peptidase A1" evidence="3">
    <location>
        <begin position="21"/>
        <end position="379"/>
    </location>
</feature>
<dbReference type="GO" id="GO:0000324">
    <property type="term" value="C:fungal-type vacuole"/>
    <property type="evidence" value="ECO:0007669"/>
    <property type="project" value="TreeGrafter"/>
</dbReference>
<dbReference type="GO" id="GO:0006508">
    <property type="term" value="P:proteolysis"/>
    <property type="evidence" value="ECO:0007669"/>
    <property type="project" value="UniProtKB-KW"/>
</dbReference>
<keyword evidence="2" id="KW-1133">Transmembrane helix</keyword>
<dbReference type="PROSITE" id="PS51767">
    <property type="entry name" value="PEPTIDASE_A1"/>
    <property type="match status" value="1"/>
</dbReference>
<evidence type="ECO:0000313" key="4">
    <source>
        <dbReference type="EMBL" id="KAF2002046.1"/>
    </source>
</evidence>
<dbReference type="EMBL" id="ML977579">
    <property type="protein sequence ID" value="KAF2002046.1"/>
    <property type="molecule type" value="Genomic_DNA"/>
</dbReference>
<keyword evidence="2" id="KW-0812">Transmembrane</keyword>
<dbReference type="PANTHER" id="PTHR47966:SF51">
    <property type="entry name" value="BETA-SITE APP-CLEAVING ENZYME, ISOFORM A-RELATED"/>
    <property type="match status" value="1"/>
</dbReference>
<dbReference type="InterPro" id="IPR034164">
    <property type="entry name" value="Pepsin-like_dom"/>
</dbReference>
<dbReference type="OrthoDB" id="4074350at2759"/>
<keyword evidence="5" id="KW-1185">Reference proteome</keyword>
<reference evidence="4" key="1">
    <citation type="journal article" date="2020" name="Stud. Mycol.">
        <title>101 Dothideomycetes genomes: a test case for predicting lifestyles and emergence of pathogens.</title>
        <authorList>
            <person name="Haridas S."/>
            <person name="Albert R."/>
            <person name="Binder M."/>
            <person name="Bloem J."/>
            <person name="Labutti K."/>
            <person name="Salamov A."/>
            <person name="Andreopoulos B."/>
            <person name="Baker S."/>
            <person name="Barry K."/>
            <person name="Bills G."/>
            <person name="Bluhm B."/>
            <person name="Cannon C."/>
            <person name="Castanera R."/>
            <person name="Culley D."/>
            <person name="Daum C."/>
            <person name="Ezra D."/>
            <person name="Gonzalez J."/>
            <person name="Henrissat B."/>
            <person name="Kuo A."/>
            <person name="Liang C."/>
            <person name="Lipzen A."/>
            <person name="Lutzoni F."/>
            <person name="Magnuson J."/>
            <person name="Mondo S."/>
            <person name="Nolan M."/>
            <person name="Ohm R."/>
            <person name="Pangilinan J."/>
            <person name="Park H.-J."/>
            <person name="Ramirez L."/>
            <person name="Alfaro M."/>
            <person name="Sun H."/>
            <person name="Tritt A."/>
            <person name="Yoshinaga Y."/>
            <person name="Zwiers L.-H."/>
            <person name="Turgeon B."/>
            <person name="Goodwin S."/>
            <person name="Spatafora J."/>
            <person name="Crous P."/>
            <person name="Grigoriev I."/>
        </authorList>
    </citation>
    <scope>NUCLEOTIDE SEQUENCE</scope>
    <source>
        <strain evidence="4">CBS 123094</strain>
    </source>
</reference>
<accession>A0A6A5WWP0</accession>
<organism evidence="4 5">
    <name type="scientific">Amniculicola lignicola CBS 123094</name>
    <dbReference type="NCBI Taxonomy" id="1392246"/>
    <lineage>
        <taxon>Eukaryota</taxon>
        <taxon>Fungi</taxon>
        <taxon>Dikarya</taxon>
        <taxon>Ascomycota</taxon>
        <taxon>Pezizomycotina</taxon>
        <taxon>Dothideomycetes</taxon>
        <taxon>Pleosporomycetidae</taxon>
        <taxon>Pleosporales</taxon>
        <taxon>Amniculicolaceae</taxon>
        <taxon>Amniculicola</taxon>
    </lineage>
</organism>
<dbReference type="Proteomes" id="UP000799779">
    <property type="component" value="Unassembled WGS sequence"/>
</dbReference>
<dbReference type="PANTHER" id="PTHR47966">
    <property type="entry name" value="BETA-SITE APP-CLEAVING ENZYME, ISOFORM A-RELATED"/>
    <property type="match status" value="1"/>
</dbReference>
<dbReference type="SUPFAM" id="SSF50630">
    <property type="entry name" value="Acid proteases"/>
    <property type="match status" value="1"/>
</dbReference>
<dbReference type="InterPro" id="IPR033121">
    <property type="entry name" value="PEPTIDASE_A1"/>
</dbReference>
<feature type="transmembrane region" description="Helical" evidence="2">
    <location>
        <begin position="431"/>
        <end position="453"/>
    </location>
</feature>
<evidence type="ECO:0000256" key="2">
    <source>
        <dbReference type="SAM" id="Phobius"/>
    </source>
</evidence>
<keyword evidence="4" id="KW-0645">Protease</keyword>
<dbReference type="Pfam" id="PF00026">
    <property type="entry name" value="Asp"/>
    <property type="match status" value="1"/>
</dbReference>
<comment type="similarity">
    <text evidence="1">Belongs to the peptidase A1 family.</text>
</comment>
<sequence>MPEPFSLAPSGQWDGNDGHWSSFSIKLGTPERSYRVFPDTFGYDSAIPSAKGCKPDDPKDCIKWRGADDQGFKSEDSKSWDEIGEYVTSFVDELEGPSYAIYGLDTITIPIEGGGTHKLEKQAIAMIEEKKPFIGSLGLAPVTSEYLNNTKSGPSVMEALRDQKLLPSVSYGYTAGAYYKNPKVQGSLTFGGYDASRLDDDHDSVRFPFAFGPAVPQEHENITVGIWAIEATGTQTPGTDSFHHDKNSLVGVIDSSISHFWFPSSLCETFEKNFGLTYNKETDFYTIDDKTHDRLVKDKASVKFTLGYPNMKGDPFEVTFPYEALNMEPSWPLYKDAKRIFPMRKNKNGSADYPATLGRTFLQEVYLMVNYDKSEFELHKAVLDNVGKADLQTIDDKAWEEEDAEGATAGGASKSKKGKKKGFKIKLKTPVIIGIAVGAGVLIILAVVVLCCIKRKKGPKKMKGSYESLRGAAPVAMKAFQDNHRTGAPQPYAPYIAGGNHGHGA</sequence>
<dbReference type="AlphaFoldDB" id="A0A6A5WWP0"/>
<evidence type="ECO:0000313" key="5">
    <source>
        <dbReference type="Proteomes" id="UP000799779"/>
    </source>
</evidence>
<proteinExistence type="inferred from homology"/>
<dbReference type="InterPro" id="IPR001461">
    <property type="entry name" value="Aspartic_peptidase_A1"/>
</dbReference>
<protein>
    <submittedName>
        <fullName evidence="4">Acid protease</fullName>
    </submittedName>
</protein>
<dbReference type="CDD" id="cd05471">
    <property type="entry name" value="pepsin_like"/>
    <property type="match status" value="1"/>
</dbReference>
<evidence type="ECO:0000256" key="1">
    <source>
        <dbReference type="ARBA" id="ARBA00007447"/>
    </source>
</evidence>
<keyword evidence="2" id="KW-0472">Membrane</keyword>